<comment type="caution">
    <text evidence="1">The sequence shown here is derived from an EMBL/GenBank/DDBJ whole genome shotgun (WGS) entry which is preliminary data.</text>
</comment>
<organism evidence="1 2">
    <name type="scientific">Linderina pennispora</name>
    <dbReference type="NCBI Taxonomy" id="61395"/>
    <lineage>
        <taxon>Eukaryota</taxon>
        <taxon>Fungi</taxon>
        <taxon>Fungi incertae sedis</taxon>
        <taxon>Zoopagomycota</taxon>
        <taxon>Kickxellomycotina</taxon>
        <taxon>Kickxellomycetes</taxon>
        <taxon>Kickxellales</taxon>
        <taxon>Kickxellaceae</taxon>
        <taxon>Linderina</taxon>
    </lineage>
</organism>
<dbReference type="RefSeq" id="XP_040747258.1">
    <property type="nucleotide sequence ID" value="XM_040885226.1"/>
</dbReference>
<evidence type="ECO:0000313" key="1">
    <source>
        <dbReference type="EMBL" id="ORX74047.1"/>
    </source>
</evidence>
<evidence type="ECO:0000313" key="2">
    <source>
        <dbReference type="Proteomes" id="UP000193922"/>
    </source>
</evidence>
<proteinExistence type="predicted"/>
<accession>A0A1Y1WKH8</accession>
<name>A0A1Y1WKH8_9FUNG</name>
<dbReference type="GeneID" id="63801874"/>
<dbReference type="OrthoDB" id="205662at2759"/>
<keyword evidence="2" id="KW-1185">Reference proteome</keyword>
<gene>
    <name evidence="1" type="ORF">DL89DRAFT_253944</name>
</gene>
<dbReference type="EMBL" id="MCFD01000001">
    <property type="protein sequence ID" value="ORX74047.1"/>
    <property type="molecule type" value="Genomic_DNA"/>
</dbReference>
<reference evidence="1 2" key="1">
    <citation type="submission" date="2016-07" db="EMBL/GenBank/DDBJ databases">
        <title>Pervasive Adenine N6-methylation of Active Genes in Fungi.</title>
        <authorList>
            <consortium name="DOE Joint Genome Institute"/>
            <person name="Mondo S.J."/>
            <person name="Dannebaum R.O."/>
            <person name="Kuo R.C."/>
            <person name="Labutti K."/>
            <person name="Haridas S."/>
            <person name="Kuo A."/>
            <person name="Salamov A."/>
            <person name="Ahrendt S.R."/>
            <person name="Lipzen A."/>
            <person name="Sullivan W."/>
            <person name="Andreopoulos W.B."/>
            <person name="Clum A."/>
            <person name="Lindquist E."/>
            <person name="Daum C."/>
            <person name="Ramamoorthy G.K."/>
            <person name="Gryganskyi A."/>
            <person name="Culley D."/>
            <person name="Magnuson J.K."/>
            <person name="James T.Y."/>
            <person name="O'Malley M.A."/>
            <person name="Stajich J.E."/>
            <person name="Spatafora J.W."/>
            <person name="Visel A."/>
            <person name="Grigoriev I.V."/>
        </authorList>
    </citation>
    <scope>NUCLEOTIDE SEQUENCE [LARGE SCALE GENOMIC DNA]</scope>
    <source>
        <strain evidence="1 2">ATCC 12442</strain>
    </source>
</reference>
<protein>
    <submittedName>
        <fullName evidence="1">Uncharacterized protein</fullName>
    </submittedName>
</protein>
<dbReference type="Proteomes" id="UP000193922">
    <property type="component" value="Unassembled WGS sequence"/>
</dbReference>
<dbReference type="AlphaFoldDB" id="A0A1Y1WKH8"/>
<sequence length="166" mass="18724">MPQCWHQTDFASKSEPEPEQWIEGVITDLGGDNPKATGMAIKRLQTILDSLDQSSGMAMQIYWSYIAMATDASIPSPSQLALHHIAKLTGNVLFKLFSYPRLALAVLQSIMSTLLEEQIRRIVGFALKPDKHGVCHFCDREQLFKGLHALIIRILDKADRTRAFYH</sequence>